<protein>
    <recommendedName>
        <fullName evidence="2">DUF4283 domain-containing protein</fullName>
    </recommendedName>
</protein>
<feature type="region of interest" description="Disordered" evidence="1">
    <location>
        <begin position="1012"/>
        <end position="1031"/>
    </location>
</feature>
<dbReference type="Proteomes" id="UP000288805">
    <property type="component" value="Unassembled WGS sequence"/>
</dbReference>
<dbReference type="EMBL" id="QGNW01000051">
    <property type="protein sequence ID" value="RVX06372.1"/>
    <property type="molecule type" value="Genomic_DNA"/>
</dbReference>
<proteinExistence type="predicted"/>
<evidence type="ECO:0000256" key="1">
    <source>
        <dbReference type="SAM" id="MobiDB-lite"/>
    </source>
</evidence>
<name>A0A438JBQ3_VITVI</name>
<comment type="caution">
    <text evidence="3">The sequence shown here is derived from an EMBL/GenBank/DDBJ whole genome shotgun (WGS) entry which is preliminary data.</text>
</comment>
<gene>
    <name evidence="3" type="ORF">CK203_023678</name>
</gene>
<dbReference type="InterPro" id="IPR025558">
    <property type="entry name" value="DUF4283"/>
</dbReference>
<sequence length="1235" mass="138384">MKEVPRGGRSWFAVESKSFEILIDEVGEVEMIEVGPSSRRRRERSTENKGLFGGWNILAEKLREVGVVPIGGLKNLLSIEVLKKENELKPRTYADVAKLKTSRLGDKMGKWCKPTPELDFLKHWDGPWLLKGKLNIVVLGRGLLLFEFELLIEAERVLLRGKRRMKDNVLFLEKWHPEIGCFCNGANANEAWVRVVGLPLHLWSREVFKLIGDGCGGLIVVDENMDFMTELQWARLLVKVVEVQGEPSCGSSSKRATIFFSNLAERGSGMETTDGKDRLGNMGQSAGKMVKGGRFGLGPVVPKIGPVLGRPSLEAGLGESYKSAYEVAQVHGPMDVRPIILKGWQLGCEERPFYIKGSFMGCEGLSEMGFRHVIEGIKGVRGHSLSEEAEMEVRAIKEDSRARVREDAGVACYHGGDWRVSEAFSTKARALITDEALTAEASRYEPYLANFGGVRDFFSSTSSSGSDRALVVRGPLGLDKTVEGVGFQAPLCAVLNDGSPWVMDSEEEKSKGNKPDAVEEMQEMEIPGSKWDESSLVKFSKLLGFSTKGIERKILKLLLRLKTRRDQGKKKGTLGLTRRRGKVSSSMRRFSEVIDDLDLRDIPLQGEKLKALKVILKTWNKDVFGKVGVNKRLALDKVAFWDTQEKMRLLSMEELEVRKEAKGDFEKWALMEEISWRQKSREVWLRKDPGEWHPSMEGLDFNRIDGENAARLEEAFTEEEVFSTLSDLNEDKAPGPDAQNAFVEGRQILDAALIANEAINSMLKRNESGVLCKLDIEKAYDHLNWNFLLLVLQIMGFEEKWTGWISWCISTINGTSNGFLQPFQGIALGGSTFSLSSCDWDGGLYLRINLDKSEILPVGRVENVEVLALEVGCKVGMLPTSYLGIPLGGDSQVHGRLGWGGKRDFKKGHHSFRPNLSGHLSIRPNLLSVPILRVKGENAFLSVESSSENIHRRQLFRRTFKRRFFYTARSAWRRSPICPKAPEPETHPRAVHSAFFPAGDCISRRRRVRAREPLSGDALPPPSSPDADQPPFLPVFAIRAPARASFGERMSTSLEKQPCQKLQNRGFRKWKIENNIIMSWLINSMNNDIGENFLLFGTAKDIWDAAKETYSSFENISRTFSGLNQPYMTSAKESTTYRQIVEQKRLFKFFLGLNRELDDVRGRIMGIKPLQVSGRLFQRDGRAHVAANSESTSVPEPSPFNKEQMEMLQKLLSQVGSGSTTGVAFTANRGGMSRG</sequence>
<accession>A0A438JBQ3</accession>
<dbReference type="AlphaFoldDB" id="A0A438JBQ3"/>
<dbReference type="PANTHER" id="PTHR34427:SF5">
    <property type="entry name" value="DUF4283 DOMAIN-CONTAINING PROTEIN"/>
    <property type="match status" value="1"/>
</dbReference>
<dbReference type="PANTHER" id="PTHR34427">
    <property type="entry name" value="DUF4283 DOMAIN PROTEIN"/>
    <property type="match status" value="1"/>
</dbReference>
<organism evidence="3 4">
    <name type="scientific">Vitis vinifera</name>
    <name type="common">Grape</name>
    <dbReference type="NCBI Taxonomy" id="29760"/>
    <lineage>
        <taxon>Eukaryota</taxon>
        <taxon>Viridiplantae</taxon>
        <taxon>Streptophyta</taxon>
        <taxon>Embryophyta</taxon>
        <taxon>Tracheophyta</taxon>
        <taxon>Spermatophyta</taxon>
        <taxon>Magnoliopsida</taxon>
        <taxon>eudicotyledons</taxon>
        <taxon>Gunneridae</taxon>
        <taxon>Pentapetalae</taxon>
        <taxon>rosids</taxon>
        <taxon>Vitales</taxon>
        <taxon>Vitaceae</taxon>
        <taxon>Viteae</taxon>
        <taxon>Vitis</taxon>
    </lineage>
</organism>
<dbReference type="Pfam" id="PF14111">
    <property type="entry name" value="DUF4283"/>
    <property type="match status" value="1"/>
</dbReference>
<evidence type="ECO:0000313" key="3">
    <source>
        <dbReference type="EMBL" id="RVX06372.1"/>
    </source>
</evidence>
<feature type="domain" description="DUF4283" evidence="2">
    <location>
        <begin position="128"/>
        <end position="181"/>
    </location>
</feature>
<reference evidence="3 4" key="1">
    <citation type="journal article" date="2018" name="PLoS Genet.">
        <title>Population sequencing reveals clonal diversity and ancestral inbreeding in the grapevine cultivar Chardonnay.</title>
        <authorList>
            <person name="Roach M.J."/>
            <person name="Johnson D.L."/>
            <person name="Bohlmann J."/>
            <person name="van Vuuren H.J."/>
            <person name="Jones S.J."/>
            <person name="Pretorius I.S."/>
            <person name="Schmidt S.A."/>
            <person name="Borneman A.R."/>
        </authorList>
    </citation>
    <scope>NUCLEOTIDE SEQUENCE [LARGE SCALE GENOMIC DNA]</scope>
    <source>
        <strain evidence="4">cv. Chardonnay</strain>
        <tissue evidence="3">Leaf</tissue>
    </source>
</reference>
<evidence type="ECO:0000259" key="2">
    <source>
        <dbReference type="Pfam" id="PF14111"/>
    </source>
</evidence>
<evidence type="ECO:0000313" key="4">
    <source>
        <dbReference type="Proteomes" id="UP000288805"/>
    </source>
</evidence>